<sequence length="137" mass="14178">MFASILAICLGACLGALARWQLGLWLNAGGAIAGTFLPWGTLAANLIGGYLVGVCVAVFQALPQLDPAWRLLLVTGFLGALTTFSSFSAEVVGMLMQHRYALALGTAALHLLGSLLLTILGLHSAKWGLDLAASRAA</sequence>
<evidence type="ECO:0000256" key="4">
    <source>
        <dbReference type="ARBA" id="ARBA00022692"/>
    </source>
</evidence>
<dbReference type="STRING" id="887062.HGR_05581"/>
<evidence type="ECO:0000256" key="5">
    <source>
        <dbReference type="ARBA" id="ARBA00022989"/>
    </source>
</evidence>
<keyword evidence="14" id="KW-1185">Reference proteome</keyword>
<keyword evidence="8 12" id="KW-0472">Membrane</keyword>
<evidence type="ECO:0000256" key="6">
    <source>
        <dbReference type="ARBA" id="ARBA00023053"/>
    </source>
</evidence>
<reference evidence="13 14" key="1">
    <citation type="journal article" date="2011" name="EMBO J.">
        <title>Structural diversity of bacterial flagellar motors.</title>
        <authorList>
            <person name="Chen S."/>
            <person name="Beeby M."/>
            <person name="Murphy G.E."/>
            <person name="Leadbetter J.R."/>
            <person name="Hendrixson D.R."/>
            <person name="Briegel A."/>
            <person name="Li Z."/>
            <person name="Shi J."/>
            <person name="Tocheva E.I."/>
            <person name="Muller A."/>
            <person name="Dobro M.J."/>
            <person name="Jensen G.J."/>
        </authorList>
    </citation>
    <scope>NUCLEOTIDE SEQUENCE [LARGE SCALE GENOMIC DNA]</scope>
    <source>
        <strain evidence="13 14">ATCC 19624</strain>
    </source>
</reference>
<evidence type="ECO:0000256" key="2">
    <source>
        <dbReference type="ARBA" id="ARBA00022475"/>
    </source>
</evidence>
<dbReference type="NCBIfam" id="TIGR00494">
    <property type="entry name" value="crcB"/>
    <property type="match status" value="1"/>
</dbReference>
<dbReference type="OrthoDB" id="9806299at2"/>
<feature type="transmembrane region" description="Helical" evidence="12">
    <location>
        <begin position="69"/>
        <end position="88"/>
    </location>
</feature>
<evidence type="ECO:0000256" key="9">
    <source>
        <dbReference type="ARBA" id="ARBA00023303"/>
    </source>
</evidence>
<evidence type="ECO:0000313" key="14">
    <source>
        <dbReference type="Proteomes" id="UP000016368"/>
    </source>
</evidence>
<dbReference type="PANTHER" id="PTHR28259:SF1">
    <property type="entry name" value="FLUORIDE EXPORT PROTEIN 1-RELATED"/>
    <property type="match status" value="1"/>
</dbReference>
<dbReference type="RefSeq" id="WP_006297121.1">
    <property type="nucleotide sequence ID" value="NZ_AEGR01000045.1"/>
</dbReference>
<organism evidence="13 14">
    <name type="scientific">Hylemonella gracilis ATCC 19624</name>
    <dbReference type="NCBI Taxonomy" id="887062"/>
    <lineage>
        <taxon>Bacteria</taxon>
        <taxon>Pseudomonadati</taxon>
        <taxon>Pseudomonadota</taxon>
        <taxon>Betaproteobacteria</taxon>
        <taxon>Burkholderiales</taxon>
        <taxon>Comamonadaceae</taxon>
        <taxon>Hylemonella</taxon>
    </lineage>
</organism>
<keyword evidence="4 12" id="KW-0812">Transmembrane</keyword>
<dbReference type="GO" id="GO:0062054">
    <property type="term" value="F:fluoride channel activity"/>
    <property type="evidence" value="ECO:0007669"/>
    <property type="project" value="UniProtKB-UniRule"/>
</dbReference>
<keyword evidence="7 12" id="KW-0406">Ion transport</keyword>
<evidence type="ECO:0000313" key="13">
    <source>
        <dbReference type="EMBL" id="EGI77519.1"/>
    </source>
</evidence>
<dbReference type="GO" id="GO:0005886">
    <property type="term" value="C:plasma membrane"/>
    <property type="evidence" value="ECO:0007669"/>
    <property type="project" value="UniProtKB-SubCell"/>
</dbReference>
<proteinExistence type="inferred from homology"/>
<keyword evidence="6 12" id="KW-0915">Sodium</keyword>
<evidence type="ECO:0000256" key="3">
    <source>
        <dbReference type="ARBA" id="ARBA00022519"/>
    </source>
</evidence>
<dbReference type="InterPro" id="IPR003691">
    <property type="entry name" value="FluC"/>
</dbReference>
<keyword evidence="9 12" id="KW-0407">Ion channel</keyword>
<dbReference type="GO" id="GO:0140114">
    <property type="term" value="P:cellular detoxification of fluoride"/>
    <property type="evidence" value="ECO:0007669"/>
    <property type="project" value="UniProtKB-UniRule"/>
</dbReference>
<keyword evidence="3" id="KW-0997">Cell inner membrane</keyword>
<keyword evidence="12" id="KW-0813">Transport</keyword>
<evidence type="ECO:0000256" key="10">
    <source>
        <dbReference type="ARBA" id="ARBA00035120"/>
    </source>
</evidence>
<comment type="caution">
    <text evidence="13">The sequence shown here is derived from an EMBL/GenBank/DDBJ whole genome shotgun (WGS) entry which is preliminary data.</text>
</comment>
<gene>
    <name evidence="12" type="primary">fluC</name>
    <name evidence="12" type="synonym">crcB</name>
    <name evidence="13" type="ORF">HGR_05581</name>
</gene>
<dbReference type="GO" id="GO:0046872">
    <property type="term" value="F:metal ion binding"/>
    <property type="evidence" value="ECO:0007669"/>
    <property type="project" value="UniProtKB-KW"/>
</dbReference>
<keyword evidence="12" id="KW-0479">Metal-binding</keyword>
<dbReference type="PANTHER" id="PTHR28259">
    <property type="entry name" value="FLUORIDE EXPORT PROTEIN 1-RELATED"/>
    <property type="match status" value="1"/>
</dbReference>
<name>F3KRR8_9BURK</name>
<feature type="binding site" evidence="12">
    <location>
        <position position="82"/>
    </location>
    <ligand>
        <name>Na(+)</name>
        <dbReference type="ChEBI" id="CHEBI:29101"/>
        <note>structural</note>
    </ligand>
</feature>
<dbReference type="AlphaFoldDB" id="F3KRR8"/>
<dbReference type="Pfam" id="PF02537">
    <property type="entry name" value="CRCB"/>
    <property type="match status" value="1"/>
</dbReference>
<protein>
    <recommendedName>
        <fullName evidence="12">Fluoride-specific ion channel FluC</fullName>
    </recommendedName>
</protein>
<comment type="activity regulation">
    <text evidence="12">Na(+) is not transported, but it plays an essential structural role and its presence is essential for fluoride channel function.</text>
</comment>
<accession>F3KRR8</accession>
<evidence type="ECO:0000256" key="12">
    <source>
        <dbReference type="HAMAP-Rule" id="MF_00454"/>
    </source>
</evidence>
<comment type="subcellular location">
    <subcellularLocation>
        <location evidence="1 12">Cell membrane</location>
        <topology evidence="1 12">Multi-pass membrane protein</topology>
    </subcellularLocation>
</comment>
<evidence type="ECO:0000256" key="1">
    <source>
        <dbReference type="ARBA" id="ARBA00004651"/>
    </source>
</evidence>
<comment type="function">
    <text evidence="12">Fluoride-specific ion channel. Important for reducing fluoride concentration in the cell, thus reducing its toxicity.</text>
</comment>
<comment type="similarity">
    <text evidence="10 12">Belongs to the fluoride channel Fluc/FEX (TC 1.A.43) family.</text>
</comment>
<dbReference type="NCBIfam" id="NF010792">
    <property type="entry name" value="PRK14196.1"/>
    <property type="match status" value="1"/>
</dbReference>
<evidence type="ECO:0000256" key="8">
    <source>
        <dbReference type="ARBA" id="ARBA00023136"/>
    </source>
</evidence>
<comment type="catalytic activity">
    <reaction evidence="11">
        <text>fluoride(in) = fluoride(out)</text>
        <dbReference type="Rhea" id="RHEA:76159"/>
        <dbReference type="ChEBI" id="CHEBI:17051"/>
    </reaction>
    <physiologicalReaction direction="left-to-right" evidence="11">
        <dbReference type="Rhea" id="RHEA:76160"/>
    </physiologicalReaction>
</comment>
<dbReference type="eggNOG" id="COG0239">
    <property type="taxonomic scope" value="Bacteria"/>
</dbReference>
<evidence type="ECO:0000256" key="7">
    <source>
        <dbReference type="ARBA" id="ARBA00023065"/>
    </source>
</evidence>
<dbReference type="EMBL" id="AEGR01000045">
    <property type="protein sequence ID" value="EGI77519.1"/>
    <property type="molecule type" value="Genomic_DNA"/>
</dbReference>
<keyword evidence="2 12" id="KW-1003">Cell membrane</keyword>
<dbReference type="HAMAP" id="MF_00454">
    <property type="entry name" value="FluC"/>
    <property type="match status" value="1"/>
</dbReference>
<feature type="binding site" evidence="12">
    <location>
        <position position="79"/>
    </location>
    <ligand>
        <name>Na(+)</name>
        <dbReference type="ChEBI" id="CHEBI:29101"/>
        <note>structural</note>
    </ligand>
</feature>
<feature type="transmembrane region" description="Helical" evidence="12">
    <location>
        <begin position="100"/>
        <end position="122"/>
    </location>
</feature>
<keyword evidence="5 12" id="KW-1133">Transmembrane helix</keyword>
<evidence type="ECO:0000256" key="11">
    <source>
        <dbReference type="ARBA" id="ARBA00035585"/>
    </source>
</evidence>
<feature type="transmembrane region" description="Helical" evidence="12">
    <location>
        <begin position="42"/>
        <end position="62"/>
    </location>
</feature>
<dbReference type="Proteomes" id="UP000016368">
    <property type="component" value="Unassembled WGS sequence"/>
</dbReference>